<keyword evidence="1" id="KW-0812">Transmembrane</keyword>
<feature type="transmembrane region" description="Helical" evidence="1">
    <location>
        <begin position="12"/>
        <end position="35"/>
    </location>
</feature>
<evidence type="ECO:0000256" key="1">
    <source>
        <dbReference type="SAM" id="Phobius"/>
    </source>
</evidence>
<evidence type="ECO:0000313" key="2">
    <source>
        <dbReference type="EMBL" id="RXG23555.1"/>
    </source>
</evidence>
<evidence type="ECO:0000313" key="3">
    <source>
        <dbReference type="Proteomes" id="UP000289238"/>
    </source>
</evidence>
<dbReference type="EMBL" id="QOVM01000002">
    <property type="protein sequence ID" value="RXG23555.1"/>
    <property type="molecule type" value="Genomic_DNA"/>
</dbReference>
<keyword evidence="1" id="KW-0472">Membrane</keyword>
<keyword evidence="1" id="KW-1133">Transmembrane helix</keyword>
<name>A0A4Q0PAB1_9FLAO</name>
<proteinExistence type="predicted"/>
<feature type="transmembrane region" description="Helical" evidence="1">
    <location>
        <begin position="47"/>
        <end position="68"/>
    </location>
</feature>
<dbReference type="AlphaFoldDB" id="A0A4Q0PAB1"/>
<comment type="caution">
    <text evidence="2">The sequence shown here is derived from an EMBL/GenBank/DDBJ whole genome shotgun (WGS) entry which is preliminary data.</text>
</comment>
<dbReference type="Proteomes" id="UP000289238">
    <property type="component" value="Unassembled WGS sequence"/>
</dbReference>
<evidence type="ECO:0008006" key="4">
    <source>
        <dbReference type="Google" id="ProtNLM"/>
    </source>
</evidence>
<organism evidence="2 3">
    <name type="scientific">Leeuwenhoekiella aequorea</name>
    <dbReference type="NCBI Taxonomy" id="283736"/>
    <lineage>
        <taxon>Bacteria</taxon>
        <taxon>Pseudomonadati</taxon>
        <taxon>Bacteroidota</taxon>
        <taxon>Flavobacteriia</taxon>
        <taxon>Flavobacteriales</taxon>
        <taxon>Flavobacteriaceae</taxon>
        <taxon>Leeuwenhoekiella</taxon>
    </lineage>
</organism>
<protein>
    <recommendedName>
        <fullName evidence="4">2TM domain-containing protein</fullName>
    </recommendedName>
</protein>
<gene>
    <name evidence="2" type="ORF">DSM00_1170</name>
</gene>
<keyword evidence="3" id="KW-1185">Reference proteome</keyword>
<accession>A0A4Q0PAB1</accession>
<reference evidence="2 3" key="1">
    <citation type="submission" date="2018-07" db="EMBL/GenBank/DDBJ databases">
        <title>Leeuwenhoekiella genomics.</title>
        <authorList>
            <person name="Tahon G."/>
            <person name="Willems A."/>
        </authorList>
    </citation>
    <scope>NUCLEOTIDE SEQUENCE [LARGE SCALE GENOMIC DNA]</scope>
    <source>
        <strain evidence="2 3">LMG 22550</strain>
    </source>
</reference>
<sequence>MNSSKSYKRNPVLIKQIRAASIVWLIGIILIIWSFSDFTSLKQLVQIKYIPIYIISLLSAAGLGWFYYSYWQKNISA</sequence>